<dbReference type="InterPro" id="IPR027417">
    <property type="entry name" value="P-loop_NTPase"/>
</dbReference>
<keyword evidence="2" id="KW-1188">Viral release from host cell</keyword>
<feature type="domain" description="Probable DNA packing protein C-terminal" evidence="6">
    <location>
        <begin position="334"/>
        <end position="678"/>
    </location>
</feature>
<keyword evidence="4" id="KW-0238">DNA-binding</keyword>
<dbReference type="InterPro" id="IPR033663">
    <property type="entry name" value="HSV_TRM3"/>
</dbReference>
<dbReference type="EMBL" id="KP265674">
    <property type="protein sequence ID" value="AJE29671.1"/>
    <property type="molecule type" value="Genomic_DNA"/>
</dbReference>
<accession>A0A0B5D3J8</accession>
<feature type="domain" description="Probable DNA packing protein N-terminal" evidence="7">
    <location>
        <begin position="41"/>
        <end position="308"/>
    </location>
</feature>
<evidence type="ECO:0000313" key="9">
    <source>
        <dbReference type="Proteomes" id="UP000297089"/>
    </source>
</evidence>
<dbReference type="Pfam" id="PF02499">
    <property type="entry name" value="DNA_pack_C"/>
    <property type="match status" value="1"/>
</dbReference>
<dbReference type="InterPro" id="IPR003498">
    <property type="entry name" value="DNA_pack_C"/>
</dbReference>
<dbReference type="GO" id="GO:0016787">
    <property type="term" value="F:hydrolase activity"/>
    <property type="evidence" value="ECO:0007669"/>
    <property type="project" value="UniProtKB-KW"/>
</dbReference>
<protein>
    <submittedName>
        <fullName evidence="8">ORF29</fullName>
    </submittedName>
</protein>
<dbReference type="Proteomes" id="UP000297089">
    <property type="component" value="Segment"/>
</dbReference>
<keyword evidence="1" id="KW-1048">Host nucleus</keyword>
<evidence type="ECO:0000256" key="5">
    <source>
        <dbReference type="ARBA" id="ARBA00023219"/>
    </source>
</evidence>
<evidence type="ECO:0000256" key="2">
    <source>
        <dbReference type="ARBA" id="ARBA00022612"/>
    </source>
</evidence>
<dbReference type="KEGG" id="vg:65099560"/>
<gene>
    <name evidence="8" type="primary">ORF29</name>
</gene>
<dbReference type="InterPro" id="IPR003499">
    <property type="entry name" value="DNA_pack_N"/>
</dbReference>
<evidence type="ECO:0000259" key="6">
    <source>
        <dbReference type="Pfam" id="PF02499"/>
    </source>
</evidence>
<evidence type="ECO:0000256" key="3">
    <source>
        <dbReference type="ARBA" id="ARBA00022801"/>
    </source>
</evidence>
<evidence type="ECO:0000259" key="7">
    <source>
        <dbReference type="Pfam" id="PF02500"/>
    </source>
</evidence>
<organism evidence="8 9">
    <name type="scientific">macacine gammaherpesvirus 12</name>
    <dbReference type="NCBI Taxonomy" id="2560571"/>
    <lineage>
        <taxon>Viruses</taxon>
        <taxon>Duplodnaviria</taxon>
        <taxon>Heunggongvirae</taxon>
        <taxon>Peploviricota</taxon>
        <taxon>Herviviricetes</taxon>
        <taxon>Herpesvirales</taxon>
        <taxon>Orthoherpesviridae</taxon>
        <taxon>Gammaherpesvirinae</taxon>
        <taxon>Rhadinovirus</taxon>
        <taxon>Rhadinovirus macacinegamma12</taxon>
    </lineage>
</organism>
<dbReference type="InterPro" id="IPR038435">
    <property type="entry name" value="DNA_pack_C_sf"/>
</dbReference>
<evidence type="ECO:0000313" key="8">
    <source>
        <dbReference type="EMBL" id="AJE29671.1"/>
    </source>
</evidence>
<proteinExistence type="inferred from homology"/>
<evidence type="ECO:0000256" key="4">
    <source>
        <dbReference type="ARBA" id="ARBA00023125"/>
    </source>
</evidence>
<dbReference type="HAMAP" id="MF_04013">
    <property type="entry name" value="HSV_TRM3"/>
    <property type="match status" value="1"/>
</dbReference>
<sequence length="681" mass="75751">MLLTSYRDRLRNNLRVVADSGRENWFCQPPVIISGNDKSERMAHPCLGVIHSVNAYSSVLDDYLQTYRRLQEPMPPPTLGKPRNSSHAALPRLTDKLANFLRLACSGVQREGTQDQHMEYLSAQRTHETFLECPVYAELRQFLANLSSFLNGSYVSGVCCLEPFQQQLIMHTFYFIASIKAPEKTHQLFATFKQYFGLFETTDEVLQTFKQKASVFVIPRRHGKTWIVVAIISVLLASVENIHVGYVAHQKHVANAVFSEVIATLSRWFPAKNLNIKKENGTIVYVSPGRRPSSLMCATCFNKNSIRGQTFHLLYIDEANFIKKDALPAILGFMLQKDAKLIFISSSNSSDKSTSFLLNLKDAHEKMLNVVSYVCPDHKDDFNLQDTIVACPCYRLHIPAYITIDETVRSTTNLFLEGAFSTELMGDAATSAQSMHKIVSDSSLSQLDMCRVESTSPDIHGAMKPCLYLYIDPAYTNNTDASGTGIGAVVAINHKVIKCILLGVEHFFLRDLTGTAAYQIASCAAALIRAIITLHPQILHVNVAVEGNSSQDAGVAISTVLNEICSAPLSFLHYADKNTLIRAPIYMLGPEKAKAFESFIYAVNSGTFSASQTVVSHTIKLSFDPVSYLIDQIKAIRCIPLKDGSHTYCAKQKNMSDDVLVATVMAHYMATNDKFVFKSLE</sequence>
<keyword evidence="5" id="KW-0231">Viral genome packaging</keyword>
<keyword evidence="3" id="KW-0378">Hydrolase</keyword>
<dbReference type="GO" id="GO:0003677">
    <property type="term" value="F:DNA binding"/>
    <property type="evidence" value="ECO:0007669"/>
    <property type="project" value="UniProtKB-KW"/>
</dbReference>
<dbReference type="Gene3D" id="3.40.50.300">
    <property type="entry name" value="P-loop containing nucleotide triphosphate hydrolases"/>
    <property type="match status" value="1"/>
</dbReference>
<dbReference type="GO" id="GO:0051276">
    <property type="term" value="P:chromosome organization"/>
    <property type="evidence" value="ECO:0007669"/>
    <property type="project" value="InterPro"/>
</dbReference>
<dbReference type="Gene3D" id="3.30.420.320">
    <property type="match status" value="1"/>
</dbReference>
<evidence type="ECO:0000256" key="1">
    <source>
        <dbReference type="ARBA" id="ARBA00022562"/>
    </source>
</evidence>
<reference evidence="8 9" key="1">
    <citation type="submission" date="2018-02" db="EMBL/GenBank/DDBJ databases">
        <title>Complete genome sequence of MneRV2, the pig-tailed macaque RV2 rhadinovirus, and evolutionary relationship with rhesus macaque RRV and human herpesvirus 8/KSHV.</title>
        <authorList>
            <person name="Rose T.M."/>
            <person name="Bruce A.G."/>
        </authorList>
    </citation>
    <scope>NUCLEOTIDE SEQUENCE [LARGE SCALE GENOMIC DNA]</scope>
    <source>
        <strain evidence="8 9">J97167</strain>
    </source>
</reference>
<dbReference type="Pfam" id="PF02500">
    <property type="entry name" value="DNA_pack_N"/>
    <property type="match status" value="1"/>
</dbReference>
<keyword evidence="9" id="KW-1185">Reference proteome</keyword>
<name>A0A0B5D3J8_9GAMA</name>